<dbReference type="EC" id="3.1.3.-" evidence="1"/>
<dbReference type="InterPro" id="IPR013078">
    <property type="entry name" value="His_Pase_superF_clade-1"/>
</dbReference>
<evidence type="ECO:0000313" key="2">
    <source>
        <dbReference type="Proteomes" id="UP001209755"/>
    </source>
</evidence>
<sequence length="178" mass="20028">MPRLLLLRHAKSSWLNPSLDDFDRPLNDRGRAAAPVMGMYMAREGFRPDHVLCSSSRRTRETLACVMPHFKGEETVAFRDDLYDSSEDTYLEIIREHGGNADSLLVVGHNPATRETARSLIAAGSRDLRARIDEKYPTASLAVIDFDVPGWADILPMSGRIKAFMRPRDLQMEDDPGL</sequence>
<accession>A0ABT3HDA0</accession>
<evidence type="ECO:0000313" key="1">
    <source>
        <dbReference type="EMBL" id="MCW2308299.1"/>
    </source>
</evidence>
<dbReference type="EMBL" id="JAOQNS010000007">
    <property type="protein sequence ID" value="MCW2308299.1"/>
    <property type="molecule type" value="Genomic_DNA"/>
</dbReference>
<gene>
    <name evidence="1" type="ORF">M2319_002641</name>
</gene>
<keyword evidence="2" id="KW-1185">Reference proteome</keyword>
<name>A0ABT3HDA0_9HYPH</name>
<dbReference type="Proteomes" id="UP001209755">
    <property type="component" value="Unassembled WGS sequence"/>
</dbReference>
<reference evidence="2" key="1">
    <citation type="submission" date="2023-07" db="EMBL/GenBank/DDBJ databases">
        <title>Genome sequencing of Purple Non-Sulfur Bacteria from various extreme environments.</title>
        <authorList>
            <person name="Mayer M."/>
        </authorList>
    </citation>
    <scope>NUCLEOTIDE SEQUENCE [LARGE SCALE GENOMIC DNA]</scope>
    <source>
        <strain evidence="2">DSM 17935</strain>
    </source>
</reference>
<dbReference type="PANTHER" id="PTHR47623">
    <property type="entry name" value="OS09G0287300 PROTEIN"/>
    <property type="match status" value="1"/>
</dbReference>
<proteinExistence type="predicted"/>
<keyword evidence="1" id="KW-0378">Hydrolase</keyword>
<dbReference type="PANTHER" id="PTHR47623:SF1">
    <property type="entry name" value="OS09G0287300 PROTEIN"/>
    <property type="match status" value="1"/>
</dbReference>
<dbReference type="SUPFAM" id="SSF53254">
    <property type="entry name" value="Phosphoglycerate mutase-like"/>
    <property type="match status" value="1"/>
</dbReference>
<comment type="caution">
    <text evidence="1">The sequence shown here is derived from an EMBL/GenBank/DDBJ whole genome shotgun (WGS) entry which is preliminary data.</text>
</comment>
<organism evidence="1 2">
    <name type="scientific">Rhodobium gokarnense</name>
    <dbReference type="NCBI Taxonomy" id="364296"/>
    <lineage>
        <taxon>Bacteria</taxon>
        <taxon>Pseudomonadati</taxon>
        <taxon>Pseudomonadota</taxon>
        <taxon>Alphaproteobacteria</taxon>
        <taxon>Hyphomicrobiales</taxon>
        <taxon>Rhodobiaceae</taxon>
        <taxon>Rhodobium</taxon>
    </lineage>
</organism>
<dbReference type="InterPro" id="IPR029033">
    <property type="entry name" value="His_PPase_superfam"/>
</dbReference>
<protein>
    <submittedName>
        <fullName evidence="1">Phosphohistidine phosphatase</fullName>
        <ecNumber evidence="1">3.1.3.-</ecNumber>
    </submittedName>
</protein>
<dbReference type="Gene3D" id="3.40.50.1240">
    <property type="entry name" value="Phosphoglycerate mutase-like"/>
    <property type="match status" value="1"/>
</dbReference>
<dbReference type="SMART" id="SM00855">
    <property type="entry name" value="PGAM"/>
    <property type="match status" value="1"/>
</dbReference>
<dbReference type="GO" id="GO:0016787">
    <property type="term" value="F:hydrolase activity"/>
    <property type="evidence" value="ECO:0007669"/>
    <property type="project" value="UniProtKB-KW"/>
</dbReference>
<dbReference type="Pfam" id="PF00300">
    <property type="entry name" value="His_Phos_1"/>
    <property type="match status" value="1"/>
</dbReference>
<dbReference type="CDD" id="cd07067">
    <property type="entry name" value="HP_PGM_like"/>
    <property type="match status" value="1"/>
</dbReference>
<dbReference type="RefSeq" id="WP_264601923.1">
    <property type="nucleotide sequence ID" value="NZ_JAOQNS010000007.1"/>
</dbReference>